<proteinExistence type="inferred from homology"/>
<dbReference type="InterPro" id="IPR025736">
    <property type="entry name" value="PucR_C-HTH_dom"/>
</dbReference>
<dbReference type="Gene3D" id="1.10.10.2840">
    <property type="entry name" value="PucR C-terminal helix-turn-helix domain"/>
    <property type="match status" value="1"/>
</dbReference>
<protein>
    <submittedName>
        <fullName evidence="5">Carbohydrate diacid regulator</fullName>
    </submittedName>
</protein>
<feature type="domain" description="Putative sugar diacid recognition" evidence="2">
    <location>
        <begin position="4"/>
        <end position="137"/>
    </location>
</feature>
<dbReference type="InterPro" id="IPR051448">
    <property type="entry name" value="CdaR-like_regulators"/>
</dbReference>
<dbReference type="InterPro" id="IPR041522">
    <property type="entry name" value="CdaR_GGDEF"/>
</dbReference>
<comment type="caution">
    <text evidence="5">The sequence shown here is derived from an EMBL/GenBank/DDBJ whole genome shotgun (WGS) entry which is preliminary data.</text>
</comment>
<organism evidence="5 6">
    <name type="scientific">Duganella phyllosphaerae</name>
    <dbReference type="NCBI Taxonomy" id="762836"/>
    <lineage>
        <taxon>Bacteria</taxon>
        <taxon>Pseudomonadati</taxon>
        <taxon>Pseudomonadota</taxon>
        <taxon>Betaproteobacteria</taxon>
        <taxon>Burkholderiales</taxon>
        <taxon>Oxalobacteraceae</taxon>
        <taxon>Telluria group</taxon>
        <taxon>Duganella</taxon>
    </lineage>
</organism>
<evidence type="ECO:0000313" key="5">
    <source>
        <dbReference type="EMBL" id="OFA02180.1"/>
    </source>
</evidence>
<evidence type="ECO:0000259" key="2">
    <source>
        <dbReference type="Pfam" id="PF05651"/>
    </source>
</evidence>
<dbReference type="PATRIC" id="fig|762836.4.peg.2142"/>
<dbReference type="Pfam" id="PF13556">
    <property type="entry name" value="HTH_30"/>
    <property type="match status" value="1"/>
</dbReference>
<dbReference type="InterPro" id="IPR042070">
    <property type="entry name" value="PucR_C-HTH_sf"/>
</dbReference>
<dbReference type="RefSeq" id="WP_070247751.1">
    <property type="nucleotide sequence ID" value="NZ_LROM01000077.1"/>
</dbReference>
<gene>
    <name evidence="5" type="primary">cdaR</name>
    <name evidence="5" type="ORF">DUPY_20670</name>
</gene>
<dbReference type="Proteomes" id="UP000175989">
    <property type="component" value="Unassembled WGS sequence"/>
</dbReference>
<dbReference type="OrthoDB" id="8872837at2"/>
<evidence type="ECO:0000313" key="6">
    <source>
        <dbReference type="Proteomes" id="UP000175989"/>
    </source>
</evidence>
<dbReference type="EMBL" id="LROM01000077">
    <property type="protein sequence ID" value="OFA02180.1"/>
    <property type="molecule type" value="Genomic_DNA"/>
</dbReference>
<keyword evidence="6" id="KW-1185">Reference proteome</keyword>
<name>A0A1E7WRR8_9BURK</name>
<feature type="domain" description="PucR C-terminal helix-turn-helix" evidence="3">
    <location>
        <begin position="323"/>
        <end position="380"/>
    </location>
</feature>
<evidence type="ECO:0000256" key="1">
    <source>
        <dbReference type="ARBA" id="ARBA00006754"/>
    </source>
</evidence>
<evidence type="ECO:0000259" key="3">
    <source>
        <dbReference type="Pfam" id="PF13556"/>
    </source>
</evidence>
<accession>A0A1E7WRR8</accession>
<sequence>MTILNSALAQDIVTRTMKIIPYNVNVMDAHGSIVASGNAARIGELHTGAMLALAKQLPVEIDATSARNMHGAQPGINLPLTVNGQLCGAIGLSGAPDEVRQFGELVRLTAEMILEQAQLTDALQRDSRYRETFVLQLVASDPGARSGLESWARRLGVDFRRPHVVLLLELADRAAGTVEALSEIQRLQLRLLGRQPSALTAATSSHELVIVDFHDSIDATDVPAWAQRKLAALAALLDDEGAQDYALTVGIALAGIGNVAISYQSARTAARIGRQRDGGRKRYNYYDQALPVLLSGLDAGWQAEQLRQPMQKLRAQDKSKELLQRTLETWFRHDSHLAATAEALHIHRNTLDYRLRRIGEITGLELARLEDRFLLYVSLLLADVD</sequence>
<reference evidence="6" key="1">
    <citation type="journal article" date="2016" name="Front. Microbiol.">
        <title>Molecular Keys to the Janthinobacterium and Duganella spp. Interaction with the Plant Pathogen Fusarium graminearum.</title>
        <authorList>
            <person name="Haack F.S."/>
            <person name="Poehlein A."/>
            <person name="Kroger C."/>
            <person name="Voigt C.A."/>
            <person name="Piepenbring M."/>
            <person name="Bode H.B."/>
            <person name="Daniel R."/>
            <person name="Schafer W."/>
            <person name="Streit W.R."/>
        </authorList>
    </citation>
    <scope>NUCLEOTIDE SEQUENCE [LARGE SCALE GENOMIC DNA]</scope>
    <source>
        <strain evidence="6">T54</strain>
    </source>
</reference>
<dbReference type="PANTHER" id="PTHR33744">
    <property type="entry name" value="CARBOHYDRATE DIACID REGULATOR"/>
    <property type="match status" value="1"/>
</dbReference>
<dbReference type="PANTHER" id="PTHR33744:SF15">
    <property type="entry name" value="CARBOHYDRATE DIACID REGULATOR"/>
    <property type="match status" value="1"/>
</dbReference>
<dbReference type="Pfam" id="PF17853">
    <property type="entry name" value="GGDEF_2"/>
    <property type="match status" value="1"/>
</dbReference>
<comment type="similarity">
    <text evidence="1">Belongs to the CdaR family.</text>
</comment>
<dbReference type="InterPro" id="IPR008599">
    <property type="entry name" value="Diacid_rec"/>
</dbReference>
<evidence type="ECO:0000259" key="4">
    <source>
        <dbReference type="Pfam" id="PF17853"/>
    </source>
</evidence>
<dbReference type="Pfam" id="PF05651">
    <property type="entry name" value="Diacid_rec"/>
    <property type="match status" value="1"/>
</dbReference>
<feature type="domain" description="CdaR GGDEF-like" evidence="4">
    <location>
        <begin position="145"/>
        <end position="272"/>
    </location>
</feature>
<dbReference type="AlphaFoldDB" id="A0A1E7WRR8"/>